<proteinExistence type="inferred from homology"/>
<evidence type="ECO:0000256" key="3">
    <source>
        <dbReference type="ARBA" id="ARBA00022723"/>
    </source>
</evidence>
<evidence type="ECO:0000256" key="4">
    <source>
        <dbReference type="ARBA" id="ARBA00022833"/>
    </source>
</evidence>
<keyword evidence="3" id="KW-0479">Metal-binding</keyword>
<dbReference type="SUPFAM" id="SSF51735">
    <property type="entry name" value="NAD(P)-binding Rossmann-fold domains"/>
    <property type="match status" value="1"/>
</dbReference>
<evidence type="ECO:0000259" key="6">
    <source>
        <dbReference type="SMART" id="SM00829"/>
    </source>
</evidence>
<sequence length="373" mass="39923">MSHPETYIAYGFTEKSGQLQRLTMPWKDPGENQVTIKVLACAAAAEYAHSHPRFIYTHPTLTKCHVSILIFISISSLYPLHRDEAARRQGFPEGHLRIPGHETVGEIVKVHPSVTTFKVGDIVGAGWHGGHCFTCDACRSGDFFMCPKRPITGITVDGGYAEYATLRAESLVRIPEGMDPVEASPIMCAGITVYGGLLNAGLKPGDIVGIQGIGGLGHLAIQFASKLGFLPIALSSSPSKRTTSLSLGAISYLDSSQISQASELQKLGGAKAIIACAPDAEAIGSLVKGLGADGVLVVVGVPHEEIKVSAFHLIMKRASIQGWGAEVPSEIEKCLKFVKQSGIKPLVERFPLDKAQEAFDRRSTARFRAVLVP</sequence>
<dbReference type="PANTHER" id="PTHR42940:SF7">
    <property type="entry name" value="ALCOHOL DEHYDROGENASE-LIKE N-TERMINAL DOMAIN-CONTAINING PROTEIN"/>
    <property type="match status" value="1"/>
</dbReference>
<name>A0AAD5UZ80_9APHY</name>
<dbReference type="Pfam" id="PF00107">
    <property type="entry name" value="ADH_zinc_N"/>
    <property type="match status" value="1"/>
</dbReference>
<organism evidence="7 8">
    <name type="scientific">Meripilus lineatus</name>
    <dbReference type="NCBI Taxonomy" id="2056292"/>
    <lineage>
        <taxon>Eukaryota</taxon>
        <taxon>Fungi</taxon>
        <taxon>Dikarya</taxon>
        <taxon>Basidiomycota</taxon>
        <taxon>Agaricomycotina</taxon>
        <taxon>Agaricomycetes</taxon>
        <taxon>Polyporales</taxon>
        <taxon>Meripilaceae</taxon>
        <taxon>Meripilus</taxon>
    </lineage>
</organism>
<evidence type="ECO:0000256" key="2">
    <source>
        <dbReference type="ARBA" id="ARBA00008072"/>
    </source>
</evidence>
<keyword evidence="4" id="KW-0862">Zinc</keyword>
<evidence type="ECO:0000256" key="1">
    <source>
        <dbReference type="ARBA" id="ARBA00001947"/>
    </source>
</evidence>
<dbReference type="SUPFAM" id="SSF50129">
    <property type="entry name" value="GroES-like"/>
    <property type="match status" value="1"/>
</dbReference>
<keyword evidence="5" id="KW-0560">Oxidoreductase</keyword>
<dbReference type="FunFam" id="3.40.50.720:FF:000022">
    <property type="entry name" value="Cinnamyl alcohol dehydrogenase"/>
    <property type="match status" value="1"/>
</dbReference>
<accession>A0AAD5UZ80</accession>
<gene>
    <name evidence="7" type="ORF">NLI96_g7356</name>
</gene>
<dbReference type="InterPro" id="IPR013154">
    <property type="entry name" value="ADH-like_N"/>
</dbReference>
<comment type="similarity">
    <text evidence="2">Belongs to the zinc-containing alcohol dehydrogenase family.</text>
</comment>
<dbReference type="InterPro" id="IPR013149">
    <property type="entry name" value="ADH-like_C"/>
</dbReference>
<evidence type="ECO:0000313" key="7">
    <source>
        <dbReference type="EMBL" id="KAJ3481884.1"/>
    </source>
</evidence>
<dbReference type="SMART" id="SM00829">
    <property type="entry name" value="PKS_ER"/>
    <property type="match status" value="1"/>
</dbReference>
<dbReference type="InterPro" id="IPR036291">
    <property type="entry name" value="NAD(P)-bd_dom_sf"/>
</dbReference>
<feature type="domain" description="Enoyl reductase (ER)" evidence="6">
    <location>
        <begin position="17"/>
        <end position="371"/>
    </location>
</feature>
<protein>
    <recommendedName>
        <fullName evidence="6">Enoyl reductase (ER) domain-containing protein</fullName>
    </recommendedName>
</protein>
<dbReference type="Pfam" id="PF08240">
    <property type="entry name" value="ADH_N"/>
    <property type="match status" value="1"/>
</dbReference>
<dbReference type="EMBL" id="JANAWD010000299">
    <property type="protein sequence ID" value="KAJ3481884.1"/>
    <property type="molecule type" value="Genomic_DNA"/>
</dbReference>
<dbReference type="GO" id="GO:0004022">
    <property type="term" value="F:alcohol dehydrogenase (NAD+) activity"/>
    <property type="evidence" value="ECO:0007669"/>
    <property type="project" value="TreeGrafter"/>
</dbReference>
<dbReference type="GO" id="GO:0005737">
    <property type="term" value="C:cytoplasm"/>
    <property type="evidence" value="ECO:0007669"/>
    <property type="project" value="TreeGrafter"/>
</dbReference>
<comment type="cofactor">
    <cofactor evidence="1">
        <name>Zn(2+)</name>
        <dbReference type="ChEBI" id="CHEBI:29105"/>
    </cofactor>
</comment>
<evidence type="ECO:0000256" key="5">
    <source>
        <dbReference type="ARBA" id="ARBA00023002"/>
    </source>
</evidence>
<keyword evidence="8" id="KW-1185">Reference proteome</keyword>
<comment type="caution">
    <text evidence="7">The sequence shown here is derived from an EMBL/GenBank/DDBJ whole genome shotgun (WGS) entry which is preliminary data.</text>
</comment>
<dbReference type="Gene3D" id="3.40.50.720">
    <property type="entry name" value="NAD(P)-binding Rossmann-like Domain"/>
    <property type="match status" value="1"/>
</dbReference>
<dbReference type="PANTHER" id="PTHR42940">
    <property type="entry name" value="ALCOHOL DEHYDROGENASE 1-RELATED"/>
    <property type="match status" value="1"/>
</dbReference>
<dbReference type="AlphaFoldDB" id="A0AAD5UZ80"/>
<dbReference type="GO" id="GO:0046872">
    <property type="term" value="F:metal ion binding"/>
    <property type="evidence" value="ECO:0007669"/>
    <property type="project" value="UniProtKB-KW"/>
</dbReference>
<dbReference type="Proteomes" id="UP001212997">
    <property type="component" value="Unassembled WGS sequence"/>
</dbReference>
<reference evidence="7" key="1">
    <citation type="submission" date="2022-07" db="EMBL/GenBank/DDBJ databases">
        <title>Genome Sequence of Physisporinus lineatus.</title>
        <authorList>
            <person name="Buettner E."/>
        </authorList>
    </citation>
    <scope>NUCLEOTIDE SEQUENCE</scope>
    <source>
        <strain evidence="7">VT162</strain>
    </source>
</reference>
<dbReference type="Gene3D" id="3.90.180.10">
    <property type="entry name" value="Medium-chain alcohol dehydrogenases, catalytic domain"/>
    <property type="match status" value="1"/>
</dbReference>
<dbReference type="InterPro" id="IPR020843">
    <property type="entry name" value="ER"/>
</dbReference>
<evidence type="ECO:0000313" key="8">
    <source>
        <dbReference type="Proteomes" id="UP001212997"/>
    </source>
</evidence>
<dbReference type="InterPro" id="IPR011032">
    <property type="entry name" value="GroES-like_sf"/>
</dbReference>